<protein>
    <submittedName>
        <fullName evidence="3">ARAD1B05764p</fullName>
    </submittedName>
</protein>
<reference evidence="3" key="2">
    <citation type="submission" date="2014-06" db="EMBL/GenBank/DDBJ databases">
        <title>The complete genome of Blastobotrys (Arxula) adeninivorans LS3 - a yeast of biotechnological interest.</title>
        <authorList>
            <person name="Kunze G."/>
            <person name="Gaillardin C."/>
            <person name="Czernicka M."/>
            <person name="Durrens P."/>
            <person name="Martin T."/>
            <person name="Boer E."/>
            <person name="Gabaldon T."/>
            <person name="Cruz J."/>
            <person name="Talla E."/>
            <person name="Marck C."/>
            <person name="Goffeau A."/>
            <person name="Barbe V."/>
            <person name="Baret P."/>
            <person name="Baronian K."/>
            <person name="Beier S."/>
            <person name="Bleykasten C."/>
            <person name="Bode R."/>
            <person name="Casaregola S."/>
            <person name="Despons L."/>
            <person name="Fairhead C."/>
            <person name="Giersberg M."/>
            <person name="Gierski P."/>
            <person name="Hahnel U."/>
            <person name="Hartmann A."/>
            <person name="Jankowska D."/>
            <person name="Jubin C."/>
            <person name="Jung P."/>
            <person name="Lafontaine I."/>
            <person name="Leh-Louis V."/>
            <person name="Lemaire M."/>
            <person name="Marcet-Houben M."/>
            <person name="Mascher M."/>
            <person name="Morel G."/>
            <person name="Richard G.-F."/>
            <person name="Riechen J."/>
            <person name="Sacerdot C."/>
            <person name="Sarkar A."/>
            <person name="Savel G."/>
            <person name="Schacherer J."/>
            <person name="Sherman D."/>
            <person name="Straub M.-L."/>
            <person name="Stein N."/>
            <person name="Thierry A."/>
            <person name="Trautwein-Schult A."/>
            <person name="Westhof E."/>
            <person name="Worch S."/>
            <person name="Dujon B."/>
            <person name="Souciet J.-L."/>
            <person name="Wincker P."/>
            <person name="Scholz U."/>
            <person name="Neuveglise N."/>
        </authorList>
    </citation>
    <scope>NUCLEOTIDE SEQUENCE</scope>
    <source>
        <strain evidence="3">LS3</strain>
    </source>
</reference>
<organism evidence="3">
    <name type="scientific">Blastobotrys adeninivorans</name>
    <name type="common">Yeast</name>
    <name type="synonym">Arxula adeninivorans</name>
    <dbReference type="NCBI Taxonomy" id="409370"/>
    <lineage>
        <taxon>Eukaryota</taxon>
        <taxon>Fungi</taxon>
        <taxon>Dikarya</taxon>
        <taxon>Ascomycota</taxon>
        <taxon>Saccharomycotina</taxon>
        <taxon>Dipodascomycetes</taxon>
        <taxon>Dipodascales</taxon>
        <taxon>Trichomonascaceae</taxon>
        <taxon>Blastobotrys</taxon>
    </lineage>
</organism>
<dbReference type="InterPro" id="IPR029058">
    <property type="entry name" value="AB_hydrolase_fold"/>
</dbReference>
<evidence type="ECO:0000313" key="3">
    <source>
        <dbReference type="EMBL" id="CDP36121.1"/>
    </source>
</evidence>
<dbReference type="PhylomeDB" id="A0A060TAA1"/>
<name>A0A060TAA1_BLAAD</name>
<dbReference type="SUPFAM" id="SSF53474">
    <property type="entry name" value="alpha/beta-Hydrolases"/>
    <property type="match status" value="1"/>
</dbReference>
<dbReference type="PROSITE" id="PS00941">
    <property type="entry name" value="CARBOXYLESTERASE_B_2"/>
    <property type="match status" value="1"/>
</dbReference>
<accession>A0A060TAA1</accession>
<dbReference type="InterPro" id="IPR019819">
    <property type="entry name" value="Carboxylesterase_B_CS"/>
</dbReference>
<dbReference type="Gene3D" id="3.40.50.1820">
    <property type="entry name" value="alpha/beta hydrolase"/>
    <property type="match status" value="1"/>
</dbReference>
<dbReference type="Pfam" id="PF00135">
    <property type="entry name" value="COesterase"/>
    <property type="match status" value="1"/>
</dbReference>
<proteinExistence type="predicted"/>
<dbReference type="InterPro" id="IPR050309">
    <property type="entry name" value="Type-B_Carboxylest/Lipase"/>
</dbReference>
<feature type="signal peptide" evidence="1">
    <location>
        <begin position="1"/>
        <end position="17"/>
    </location>
</feature>
<reference evidence="3" key="1">
    <citation type="submission" date="2014-02" db="EMBL/GenBank/DDBJ databases">
        <authorList>
            <person name="Genoscope - CEA"/>
        </authorList>
    </citation>
    <scope>NUCLEOTIDE SEQUENCE</scope>
    <source>
        <strain evidence="3">LS3</strain>
    </source>
</reference>
<dbReference type="AlphaFoldDB" id="A0A060TAA1"/>
<keyword evidence="1" id="KW-0732">Signal</keyword>
<dbReference type="InterPro" id="IPR002018">
    <property type="entry name" value="CarbesteraseB"/>
</dbReference>
<gene>
    <name evidence="3" type="ORF">GNLVRS02_ARAD1B05764g</name>
</gene>
<feature type="chain" id="PRO_5001587775" evidence="1">
    <location>
        <begin position="18"/>
        <end position="557"/>
    </location>
</feature>
<dbReference type="ESTHER" id="blaad-a0a060taa1">
    <property type="family name" value="Fungal_carboxylesterase_lipase"/>
</dbReference>
<evidence type="ECO:0000256" key="1">
    <source>
        <dbReference type="SAM" id="SignalP"/>
    </source>
</evidence>
<feature type="domain" description="Carboxylesterase type B" evidence="2">
    <location>
        <begin position="19"/>
        <end position="532"/>
    </location>
</feature>
<dbReference type="EMBL" id="HG937692">
    <property type="protein sequence ID" value="CDP36121.1"/>
    <property type="molecule type" value="Genomic_DNA"/>
</dbReference>
<dbReference type="PANTHER" id="PTHR11559">
    <property type="entry name" value="CARBOXYLESTERASE"/>
    <property type="match status" value="1"/>
</dbReference>
<sequence length="557" mass="61517">MKFSRSLVWAFVAQVFAVDPRVTLKNGTLIGGHLDSFDQDVFLGIPFAQPPVGDLRFALPQPVNTTWSGDKLVTTYGKACNAVGNKPDMYGIQTGEDCLTINVVRPAGYENEKLPVGVWFYGGGFSVGASNRDLYNLSYPIQQSVKAGNPVIGVSFNYRTNGFGFLASEEIALKGALNLGLRDQRLALQWVQENIEAFGGDPSKVTAWGESAGALSISYHLTAFGGRDDGLFHQAILESGGTGTNQFYSPKVNEFVYNMVLDKANCSSDSESIACLRALPEDEMIDVFNQTYQETGMAFQAQIDGDFFVDLPDRLIDRGKFVKVPLLVGSNIDEGTRFTLGPLNTTDQLVAALKKQYPNARNHTIEKLLELYPNDPALGCPFGTGNAFSNATYGFQTKRGNAIGGDIYMVGPSRRMAQNMAKHGKPVYRYQWNVTVEGYSAYQGATHTVELTYVFDNPNNISMAAMGPDPDGTKKRLGDLTSRFWMNFIAKGDPNKGNMYQHFTHWPKFNDDNNNYYFHLDGVEIQKDDFRAEAIEFINYGAGNDLLIYDANHTVSH</sequence>
<evidence type="ECO:0000259" key="2">
    <source>
        <dbReference type="Pfam" id="PF00135"/>
    </source>
</evidence>